<dbReference type="Gene3D" id="1.20.120.620">
    <property type="entry name" value="Backbone structure of the membrane domain of e. Coli histidine kinase receptor kdpd"/>
    <property type="match status" value="1"/>
</dbReference>
<dbReference type="GO" id="GO:0016301">
    <property type="term" value="F:kinase activity"/>
    <property type="evidence" value="ECO:0007669"/>
    <property type="project" value="UniProtKB-KW"/>
</dbReference>
<dbReference type="InterPro" id="IPR025201">
    <property type="entry name" value="KdpD_TM"/>
</dbReference>
<organism evidence="15 16">
    <name type="scientific">Krasilnikoviella flava</name>
    <dbReference type="NCBI Taxonomy" id="526729"/>
    <lineage>
        <taxon>Bacteria</taxon>
        <taxon>Bacillati</taxon>
        <taxon>Actinomycetota</taxon>
        <taxon>Actinomycetes</taxon>
        <taxon>Micrococcales</taxon>
        <taxon>Promicromonosporaceae</taxon>
        <taxon>Krasilnikoviella</taxon>
    </lineage>
</organism>
<evidence type="ECO:0000256" key="2">
    <source>
        <dbReference type="ARBA" id="ARBA00022553"/>
    </source>
</evidence>
<protein>
    <recommendedName>
        <fullName evidence="14">Sensor protein KdpD transmembrane domain-containing protein</fullName>
    </recommendedName>
</protein>
<feature type="domain" description="Sensor protein KdpD transmembrane" evidence="14">
    <location>
        <begin position="3"/>
        <end position="108"/>
    </location>
</feature>
<dbReference type="Pfam" id="PF13493">
    <property type="entry name" value="DUF4118"/>
    <property type="match status" value="1"/>
</dbReference>
<keyword evidence="13" id="KW-0732">Signal</keyword>
<evidence type="ECO:0000256" key="13">
    <source>
        <dbReference type="SAM" id="SignalP"/>
    </source>
</evidence>
<reference evidence="15 16" key="1">
    <citation type="submission" date="2017-02" db="EMBL/GenBank/DDBJ databases">
        <authorList>
            <person name="Peterson S.W."/>
        </authorList>
    </citation>
    <scope>NUCLEOTIDE SEQUENCE [LARGE SCALE GENOMIC DNA]</scope>
    <source>
        <strain evidence="15 16">DSM 21481</strain>
    </source>
</reference>
<evidence type="ECO:0000256" key="6">
    <source>
        <dbReference type="ARBA" id="ARBA00022777"/>
    </source>
</evidence>
<dbReference type="InterPro" id="IPR038318">
    <property type="entry name" value="KdpD_sf"/>
</dbReference>
<feature type="signal peptide" evidence="13">
    <location>
        <begin position="1"/>
        <end position="17"/>
    </location>
</feature>
<evidence type="ECO:0000256" key="9">
    <source>
        <dbReference type="ARBA" id="ARBA00023012"/>
    </source>
</evidence>
<evidence type="ECO:0000256" key="1">
    <source>
        <dbReference type="ARBA" id="ARBA00004141"/>
    </source>
</evidence>
<evidence type="ECO:0000259" key="14">
    <source>
        <dbReference type="Pfam" id="PF13493"/>
    </source>
</evidence>
<evidence type="ECO:0000256" key="3">
    <source>
        <dbReference type="ARBA" id="ARBA00022679"/>
    </source>
</evidence>
<keyword evidence="6" id="KW-0418">Kinase</keyword>
<keyword evidence="9" id="KW-0902">Two-component regulatory system</keyword>
<dbReference type="GO" id="GO:0016020">
    <property type="term" value="C:membrane"/>
    <property type="evidence" value="ECO:0007669"/>
    <property type="project" value="UniProtKB-SubCell"/>
</dbReference>
<dbReference type="GO" id="GO:0005524">
    <property type="term" value="F:ATP binding"/>
    <property type="evidence" value="ECO:0007669"/>
    <property type="project" value="UniProtKB-KW"/>
</dbReference>
<keyword evidence="5" id="KW-0547">Nucleotide-binding</keyword>
<evidence type="ECO:0000256" key="10">
    <source>
        <dbReference type="ARBA" id="ARBA00023136"/>
    </source>
</evidence>
<feature type="transmembrane region" description="Helical" evidence="12">
    <location>
        <begin position="80"/>
        <end position="98"/>
    </location>
</feature>
<dbReference type="EMBL" id="FUZQ01000008">
    <property type="protein sequence ID" value="SKC81694.1"/>
    <property type="molecule type" value="Genomic_DNA"/>
</dbReference>
<dbReference type="STRING" id="526729.SAMN04324258_4281"/>
<comment type="subcellular location">
    <subcellularLocation>
        <location evidence="1">Membrane</location>
        <topology evidence="1">Multi-pass membrane protein</topology>
    </subcellularLocation>
</comment>
<name>A0A1T5M0W7_9MICO</name>
<evidence type="ECO:0000256" key="12">
    <source>
        <dbReference type="SAM" id="Phobius"/>
    </source>
</evidence>
<keyword evidence="10 12" id="KW-0472">Membrane</keyword>
<feature type="chain" id="PRO_5039559348" description="Sensor protein KdpD transmembrane domain-containing protein" evidence="13">
    <location>
        <begin position="18"/>
        <end position="241"/>
    </location>
</feature>
<evidence type="ECO:0000256" key="5">
    <source>
        <dbReference type="ARBA" id="ARBA00022741"/>
    </source>
</evidence>
<feature type="transmembrane region" description="Helical" evidence="12">
    <location>
        <begin position="27"/>
        <end position="43"/>
    </location>
</feature>
<feature type="region of interest" description="Disordered" evidence="11">
    <location>
        <begin position="153"/>
        <end position="178"/>
    </location>
</feature>
<evidence type="ECO:0000256" key="11">
    <source>
        <dbReference type="SAM" id="MobiDB-lite"/>
    </source>
</evidence>
<feature type="transmembrane region" description="Helical" evidence="12">
    <location>
        <begin position="50"/>
        <end position="68"/>
    </location>
</feature>
<keyword evidence="3" id="KW-0808">Transferase</keyword>
<sequence length="241" mass="25194">MPWAALLVPLAACAVLAAFRDSVANTNAALGLVLVVVAFAATGRRLAGVLAALSCGVWFDFFLTEPYQRLTIDDPADVETAVLLLVVGVAVTEIALWGRRQQARASERAGYLGGIVTAARTVADGVSTDGLVGAVERQIVEVLGIDACRFDPGTAPSPPARPRLHGDGTVTRDGRPVDVERDGLPVDDVTELLVEHGGVVHGRYLLTSSTRVCRPDLDRRLVAATLAGQVGAALTGPRPTT</sequence>
<dbReference type="Proteomes" id="UP000189777">
    <property type="component" value="Unassembled WGS sequence"/>
</dbReference>
<dbReference type="GO" id="GO:0000160">
    <property type="term" value="P:phosphorelay signal transduction system"/>
    <property type="evidence" value="ECO:0007669"/>
    <property type="project" value="UniProtKB-KW"/>
</dbReference>
<evidence type="ECO:0000256" key="4">
    <source>
        <dbReference type="ARBA" id="ARBA00022692"/>
    </source>
</evidence>
<dbReference type="AlphaFoldDB" id="A0A1T5M0W7"/>
<evidence type="ECO:0000256" key="8">
    <source>
        <dbReference type="ARBA" id="ARBA00022989"/>
    </source>
</evidence>
<keyword evidence="4 12" id="KW-0812">Transmembrane</keyword>
<keyword evidence="16" id="KW-1185">Reference proteome</keyword>
<proteinExistence type="predicted"/>
<gene>
    <name evidence="15" type="ORF">SAMN04324258_4281</name>
</gene>
<keyword evidence="2" id="KW-0597">Phosphoprotein</keyword>
<evidence type="ECO:0000313" key="15">
    <source>
        <dbReference type="EMBL" id="SKC81694.1"/>
    </source>
</evidence>
<accession>A0A1T5M0W7</accession>
<evidence type="ECO:0000313" key="16">
    <source>
        <dbReference type="Proteomes" id="UP000189777"/>
    </source>
</evidence>
<feature type="compositionally biased region" description="Basic and acidic residues" evidence="11">
    <location>
        <begin position="164"/>
        <end position="178"/>
    </location>
</feature>
<keyword evidence="8 12" id="KW-1133">Transmembrane helix</keyword>
<evidence type="ECO:0000256" key="7">
    <source>
        <dbReference type="ARBA" id="ARBA00022840"/>
    </source>
</evidence>
<keyword evidence="7" id="KW-0067">ATP-binding</keyword>